<evidence type="ECO:0000256" key="1">
    <source>
        <dbReference type="SAM" id="Phobius"/>
    </source>
</evidence>
<dbReference type="InterPro" id="IPR058337">
    <property type="entry name" value="DUF8024"/>
</dbReference>
<dbReference type="RefSeq" id="WP_008384139.1">
    <property type="nucleotide sequence ID" value="NZ_AOIV01000006.1"/>
</dbReference>
<dbReference type="InParanoid" id="M0DF59"/>
<name>M0DF59_HALPD</name>
<accession>M0DF59</accession>
<keyword evidence="1" id="KW-0472">Membrane</keyword>
<dbReference type="AlphaFoldDB" id="M0DF59"/>
<dbReference type="Proteomes" id="UP000011513">
    <property type="component" value="Unassembled WGS sequence"/>
</dbReference>
<dbReference type="EMBL" id="AOIV01000006">
    <property type="protein sequence ID" value="ELZ34080.1"/>
    <property type="molecule type" value="Genomic_DNA"/>
</dbReference>
<dbReference type="eggNOG" id="arCOG09322">
    <property type="taxonomic scope" value="Archaea"/>
</dbReference>
<comment type="caution">
    <text evidence="2">The sequence shown here is derived from an EMBL/GenBank/DDBJ whole genome shotgun (WGS) entry which is preliminary data.</text>
</comment>
<gene>
    <name evidence="2" type="ORF">C474_03945</name>
</gene>
<proteinExistence type="predicted"/>
<feature type="transmembrane region" description="Helical" evidence="1">
    <location>
        <begin position="34"/>
        <end position="57"/>
    </location>
</feature>
<keyword evidence="3" id="KW-1185">Reference proteome</keyword>
<keyword evidence="1" id="KW-1133">Transmembrane helix</keyword>
<sequence length="81" mass="8535">MVTVIDFVVELLFSILDLITTFVFDIFLSGDPLTAFSFLMGAAFVGVSSLVFGYLVLGAAVNAVTGLGSSAPDDAKPMRRV</sequence>
<evidence type="ECO:0000313" key="3">
    <source>
        <dbReference type="Proteomes" id="UP000011513"/>
    </source>
</evidence>
<keyword evidence="1" id="KW-0812">Transmembrane</keyword>
<dbReference type="OrthoDB" id="301397at2157"/>
<dbReference type="Pfam" id="PF26067">
    <property type="entry name" value="DUF8024"/>
    <property type="match status" value="1"/>
</dbReference>
<protein>
    <submittedName>
        <fullName evidence="2">Uncharacterized protein</fullName>
    </submittedName>
</protein>
<evidence type="ECO:0000313" key="2">
    <source>
        <dbReference type="EMBL" id="ELZ34080.1"/>
    </source>
</evidence>
<feature type="transmembrane region" description="Helical" evidence="1">
    <location>
        <begin position="7"/>
        <end position="28"/>
    </location>
</feature>
<reference evidence="2 3" key="1">
    <citation type="journal article" date="2014" name="PLoS Genet.">
        <title>Phylogenetically driven sequencing of extremely halophilic archaea reveals strategies for static and dynamic osmo-response.</title>
        <authorList>
            <person name="Becker E.A."/>
            <person name="Seitzer P.M."/>
            <person name="Tritt A."/>
            <person name="Larsen D."/>
            <person name="Krusor M."/>
            <person name="Yao A.I."/>
            <person name="Wu D."/>
            <person name="Madern D."/>
            <person name="Eisen J.A."/>
            <person name="Darling A.E."/>
            <person name="Facciotti M.T."/>
        </authorList>
    </citation>
    <scope>NUCLEOTIDE SEQUENCE [LARGE SCALE GENOMIC DNA]</scope>
    <source>
        <strain evidence="2 3">JCM 14848</strain>
    </source>
</reference>
<organism evidence="2 3">
    <name type="scientific">Halogeometricum pallidum JCM 14848</name>
    <dbReference type="NCBI Taxonomy" id="1227487"/>
    <lineage>
        <taxon>Archaea</taxon>
        <taxon>Methanobacteriati</taxon>
        <taxon>Methanobacteriota</taxon>
        <taxon>Stenosarchaea group</taxon>
        <taxon>Halobacteria</taxon>
        <taxon>Halobacteriales</taxon>
        <taxon>Haloferacaceae</taxon>
        <taxon>Halogeometricum</taxon>
    </lineage>
</organism>